<feature type="non-terminal residue" evidence="2">
    <location>
        <position position="1"/>
    </location>
</feature>
<name>A0A495VJU5_9BACT</name>
<feature type="region of interest" description="Disordered" evidence="1">
    <location>
        <begin position="8"/>
        <end position="27"/>
    </location>
</feature>
<evidence type="ECO:0000313" key="2">
    <source>
        <dbReference type="EMBL" id="RKT49564.1"/>
    </source>
</evidence>
<accession>A0A495VJU5</accession>
<keyword evidence="3" id="KW-1185">Reference proteome</keyword>
<gene>
    <name evidence="2" type="ORF">BC742_2576</name>
</gene>
<sequence>AKLIAALEMAQNKNVSNPPKKHGNMPL</sequence>
<reference evidence="2 3" key="1">
    <citation type="submission" date="2018-10" db="EMBL/GenBank/DDBJ databases">
        <title>Genomic Encyclopedia of Archaeal and Bacterial Type Strains, Phase II (KMG-II): from individual species to whole genera.</title>
        <authorList>
            <person name="Goeker M."/>
        </authorList>
    </citation>
    <scope>NUCLEOTIDE SEQUENCE [LARGE SCALE GENOMIC DNA]</scope>
    <source>
        <strain evidence="2 3">NSB1</strain>
    </source>
</reference>
<dbReference type="EMBL" id="RBXN01000010">
    <property type="protein sequence ID" value="RKT49564.1"/>
    <property type="molecule type" value="Genomic_DNA"/>
</dbReference>
<dbReference type="Proteomes" id="UP000269493">
    <property type="component" value="Unassembled WGS sequence"/>
</dbReference>
<dbReference type="AlphaFoldDB" id="A0A495VJU5"/>
<protein>
    <submittedName>
        <fullName evidence="2">Uncharacterized protein</fullName>
    </submittedName>
</protein>
<evidence type="ECO:0000313" key="3">
    <source>
        <dbReference type="Proteomes" id="UP000269493"/>
    </source>
</evidence>
<dbReference type="RefSeq" id="WP_122329746.1">
    <property type="nucleotide sequence ID" value="NZ_RBXN01000010.1"/>
</dbReference>
<evidence type="ECO:0000256" key="1">
    <source>
        <dbReference type="SAM" id="MobiDB-lite"/>
    </source>
</evidence>
<comment type="caution">
    <text evidence="2">The sequence shown here is derived from an EMBL/GenBank/DDBJ whole genome shotgun (WGS) entry which is preliminary data.</text>
</comment>
<organism evidence="2 3">
    <name type="scientific">Coprobacter fastidiosus NSB1 = JCM 33896</name>
    <dbReference type="NCBI Taxonomy" id="1349822"/>
    <lineage>
        <taxon>Bacteria</taxon>
        <taxon>Pseudomonadati</taxon>
        <taxon>Bacteroidota</taxon>
        <taxon>Bacteroidia</taxon>
        <taxon>Bacteroidales</taxon>
        <taxon>Barnesiellaceae</taxon>
        <taxon>Coprobacter</taxon>
    </lineage>
</organism>
<proteinExistence type="predicted"/>